<feature type="compositionally biased region" description="Basic and acidic residues" evidence="1">
    <location>
        <begin position="1"/>
        <end position="13"/>
    </location>
</feature>
<accession>A0A7R9BW64</accession>
<evidence type="ECO:0000313" key="3">
    <source>
        <dbReference type="Proteomes" id="UP000678499"/>
    </source>
</evidence>
<evidence type="ECO:0000313" key="2">
    <source>
        <dbReference type="EMBL" id="CAD7281609.1"/>
    </source>
</evidence>
<dbReference type="Proteomes" id="UP000678499">
    <property type="component" value="Unassembled WGS sequence"/>
</dbReference>
<keyword evidence="3" id="KW-1185">Reference proteome</keyword>
<sequence>MLIMDKRMKENTASKECGSGDQRRASAKRLRTNDETEEMTVMIHLMSDLSFLTYKDDVSTYWPNYYFTGYVVGLIANEVNCERLISRPKNNYDRDNFHPALFHIYIGTLWIVQVLRVQEFMGTVHHASQNRLAPHLKDLEMMKIPGPLVDLFRGLSCGHADQAGSGLIGPRLAHGSIVAEGVNDHPVDLLFNCIPPVAILRQNMRRMFEMANDREDREGRCANKICFTSIDVAQFAADKAYPSPFAHESQTDWTAHGRLAPGLSFPLTFSLYSESYFGSYGVSGRYGSSLYNMQFPTYPRDEEGKKKQDWISYLGLDNLQWFKQVAGTVGWICDVFEGSCALKDIPVYGRAPGQAVVNLTTNYVNDHSLRDADGDSLEFSFKIWSPQDKMNHTTAELCGLSQDKMNHTTAELCGLSQVTATFPDNVGKNTGLHKVDRLNNGLDGPFWTRIADKVISTEIIGEIVTKSAVRMSGVSASSGKQRTSQRKSTSEDENELEQMTAMIRLIPNLYFLKCKPIISTYWPNYQFTGYLVGIIAGEINESRMIGDRGFHPALFHIYIGTLWIVQVLRVQEYMGTVHHVFNNRLAPLMRKLEAMRIPGPLVDVFRGLSCGHGEHEGVGLIGPSLPRGPIVADGVNDQPVDLLFNIIPPVAVLRQNMRRLMKIINIEDVFRSQNHDVAQFAEDDSDPEPFAHDSETDWTANGRLAPGLCFPLTFAGCRVFRSYKKYPVDFPVYSRDKNDGKLQDWSSYLGFDCGFKWFSDLAEEVDWINDLFVGSIPLGDIPIHGHAPGQALVNLTTTYADDHDLRDAGGNCLGFSFKLWSPLGKVDPMTAHLSGLSQVTANFPANVGKNPDFHRVGRPNSGLEGPFWARTSDKIISTEVNPVIGIRGTIQSMMK</sequence>
<name>A0A7R9BW64_9CRUS</name>
<gene>
    <name evidence="2" type="ORF">NMOB1V02_LOCUS9249</name>
</gene>
<dbReference type="AlphaFoldDB" id="A0A7R9BW64"/>
<dbReference type="EMBL" id="OA885058">
    <property type="protein sequence ID" value="CAD7281609.1"/>
    <property type="molecule type" value="Genomic_DNA"/>
</dbReference>
<feature type="region of interest" description="Disordered" evidence="1">
    <location>
        <begin position="474"/>
        <end position="494"/>
    </location>
</feature>
<reference evidence="2" key="1">
    <citation type="submission" date="2020-11" db="EMBL/GenBank/DDBJ databases">
        <authorList>
            <person name="Tran Van P."/>
        </authorList>
    </citation>
    <scope>NUCLEOTIDE SEQUENCE</scope>
</reference>
<dbReference type="EMBL" id="CAJPEX010003021">
    <property type="protein sequence ID" value="CAG0921761.1"/>
    <property type="molecule type" value="Genomic_DNA"/>
</dbReference>
<feature type="region of interest" description="Disordered" evidence="1">
    <location>
        <begin position="1"/>
        <end position="29"/>
    </location>
</feature>
<organism evidence="2">
    <name type="scientific">Notodromas monacha</name>
    <dbReference type="NCBI Taxonomy" id="399045"/>
    <lineage>
        <taxon>Eukaryota</taxon>
        <taxon>Metazoa</taxon>
        <taxon>Ecdysozoa</taxon>
        <taxon>Arthropoda</taxon>
        <taxon>Crustacea</taxon>
        <taxon>Oligostraca</taxon>
        <taxon>Ostracoda</taxon>
        <taxon>Podocopa</taxon>
        <taxon>Podocopida</taxon>
        <taxon>Cypridocopina</taxon>
        <taxon>Cypridoidea</taxon>
        <taxon>Cyprididae</taxon>
        <taxon>Notodromas</taxon>
    </lineage>
</organism>
<evidence type="ECO:0000256" key="1">
    <source>
        <dbReference type="SAM" id="MobiDB-lite"/>
    </source>
</evidence>
<feature type="non-terminal residue" evidence="2">
    <location>
        <position position="895"/>
    </location>
</feature>
<proteinExistence type="predicted"/>
<protein>
    <submittedName>
        <fullName evidence="2">Uncharacterized protein</fullName>
    </submittedName>
</protein>